<sequence>MSTTTEQMDPQEYAALVRDANALVNAIETGITRTGFVFVSASALTVAHLAFGLAPVAQVLAAVAALAFLAAVVLVVTRISLGPVPEPLPEGPEAATGVAQVAQSPATGSGSATAENRVIPTK</sequence>
<dbReference type="Proteomes" id="UP000540568">
    <property type="component" value="Unassembled WGS sequence"/>
</dbReference>
<evidence type="ECO:0000313" key="3">
    <source>
        <dbReference type="EMBL" id="MBA8810640.1"/>
    </source>
</evidence>
<feature type="transmembrane region" description="Helical" evidence="2">
    <location>
        <begin position="60"/>
        <end position="81"/>
    </location>
</feature>
<keyword evidence="2" id="KW-1133">Transmembrane helix</keyword>
<protein>
    <submittedName>
        <fullName evidence="3">Uncharacterized protein</fullName>
    </submittedName>
</protein>
<organism evidence="3 4">
    <name type="scientific">Promicromonospora sukumoe</name>
    <dbReference type="NCBI Taxonomy" id="88382"/>
    <lineage>
        <taxon>Bacteria</taxon>
        <taxon>Bacillati</taxon>
        <taxon>Actinomycetota</taxon>
        <taxon>Actinomycetes</taxon>
        <taxon>Micrococcales</taxon>
        <taxon>Promicromonosporaceae</taxon>
        <taxon>Promicromonospora</taxon>
    </lineage>
</organism>
<accession>A0A7W3JD46</accession>
<feature type="compositionally biased region" description="Polar residues" evidence="1">
    <location>
        <begin position="101"/>
        <end position="114"/>
    </location>
</feature>
<keyword evidence="2" id="KW-0812">Transmembrane</keyword>
<evidence type="ECO:0000256" key="2">
    <source>
        <dbReference type="SAM" id="Phobius"/>
    </source>
</evidence>
<keyword evidence="4" id="KW-1185">Reference proteome</keyword>
<gene>
    <name evidence="3" type="ORF">FHX71_004616</name>
</gene>
<dbReference type="EMBL" id="JACGWV010000002">
    <property type="protein sequence ID" value="MBA8810640.1"/>
    <property type="molecule type" value="Genomic_DNA"/>
</dbReference>
<evidence type="ECO:0000313" key="4">
    <source>
        <dbReference type="Proteomes" id="UP000540568"/>
    </source>
</evidence>
<feature type="region of interest" description="Disordered" evidence="1">
    <location>
        <begin position="85"/>
        <end position="122"/>
    </location>
</feature>
<dbReference type="AlphaFoldDB" id="A0A7W3JD46"/>
<name>A0A7W3JD46_9MICO</name>
<feature type="transmembrane region" description="Helical" evidence="2">
    <location>
        <begin position="35"/>
        <end position="54"/>
    </location>
</feature>
<keyword evidence="2" id="KW-0472">Membrane</keyword>
<comment type="caution">
    <text evidence="3">The sequence shown here is derived from an EMBL/GenBank/DDBJ whole genome shotgun (WGS) entry which is preliminary data.</text>
</comment>
<dbReference type="RefSeq" id="WP_182619713.1">
    <property type="nucleotide sequence ID" value="NZ_BAAATF010000014.1"/>
</dbReference>
<evidence type="ECO:0000256" key="1">
    <source>
        <dbReference type="SAM" id="MobiDB-lite"/>
    </source>
</evidence>
<proteinExistence type="predicted"/>
<reference evidence="3 4" key="1">
    <citation type="submission" date="2020-07" db="EMBL/GenBank/DDBJ databases">
        <title>Sequencing the genomes of 1000 actinobacteria strains.</title>
        <authorList>
            <person name="Klenk H.-P."/>
        </authorList>
    </citation>
    <scope>NUCLEOTIDE SEQUENCE [LARGE SCALE GENOMIC DNA]</scope>
    <source>
        <strain evidence="3 4">DSM 44121</strain>
    </source>
</reference>